<evidence type="ECO:0000313" key="4">
    <source>
        <dbReference type="EMBL" id="KAK4737309.1"/>
    </source>
</evidence>
<dbReference type="PROSITE" id="PS50158">
    <property type="entry name" value="ZF_CCHC"/>
    <property type="match status" value="1"/>
</dbReference>
<accession>A0AAV9MJQ8</accession>
<dbReference type="InterPro" id="IPR001878">
    <property type="entry name" value="Znf_CCHC"/>
</dbReference>
<feature type="region of interest" description="Disordered" evidence="2">
    <location>
        <begin position="1"/>
        <end position="32"/>
    </location>
</feature>
<dbReference type="GO" id="GO:0008270">
    <property type="term" value="F:zinc ion binding"/>
    <property type="evidence" value="ECO:0007669"/>
    <property type="project" value="UniProtKB-KW"/>
</dbReference>
<dbReference type="SMART" id="SM00343">
    <property type="entry name" value="ZnF_C2HC"/>
    <property type="match status" value="1"/>
</dbReference>
<dbReference type="Gene3D" id="4.10.60.10">
    <property type="entry name" value="Zinc finger, CCHC-type"/>
    <property type="match status" value="1"/>
</dbReference>
<keyword evidence="1" id="KW-0479">Metal-binding</keyword>
<reference evidence="4 5" key="1">
    <citation type="submission" date="2023-10" db="EMBL/GenBank/DDBJ databases">
        <title>Genome-Wide Identification Analysis in wild type Solanum Pinnatisectum Reveals Some Genes Defensing Phytophthora Infestans.</title>
        <authorList>
            <person name="Sun C."/>
        </authorList>
    </citation>
    <scope>NUCLEOTIDE SEQUENCE [LARGE SCALE GENOMIC DNA]</scope>
    <source>
        <strain evidence="4">LQN</strain>
        <tissue evidence="4">Leaf</tissue>
    </source>
</reference>
<keyword evidence="1" id="KW-0862">Zinc</keyword>
<evidence type="ECO:0000313" key="5">
    <source>
        <dbReference type="Proteomes" id="UP001311915"/>
    </source>
</evidence>
<dbReference type="AlphaFoldDB" id="A0AAV9MJQ8"/>
<dbReference type="GO" id="GO:0003676">
    <property type="term" value="F:nucleic acid binding"/>
    <property type="evidence" value="ECO:0007669"/>
    <property type="project" value="InterPro"/>
</dbReference>
<feature type="region of interest" description="Disordered" evidence="2">
    <location>
        <begin position="69"/>
        <end position="96"/>
    </location>
</feature>
<name>A0AAV9MJQ8_9SOLN</name>
<evidence type="ECO:0000259" key="3">
    <source>
        <dbReference type="PROSITE" id="PS50158"/>
    </source>
</evidence>
<evidence type="ECO:0000256" key="1">
    <source>
        <dbReference type="PROSITE-ProRule" id="PRU00047"/>
    </source>
</evidence>
<evidence type="ECO:0000256" key="2">
    <source>
        <dbReference type="SAM" id="MobiDB-lite"/>
    </source>
</evidence>
<feature type="compositionally biased region" description="Low complexity" evidence="2">
    <location>
        <begin position="1"/>
        <end position="19"/>
    </location>
</feature>
<protein>
    <recommendedName>
        <fullName evidence="3">CCHC-type domain-containing protein</fullName>
    </recommendedName>
</protein>
<comment type="caution">
    <text evidence="4">The sequence shown here is derived from an EMBL/GenBank/DDBJ whole genome shotgun (WGS) entry which is preliminary data.</text>
</comment>
<dbReference type="Pfam" id="PF00098">
    <property type="entry name" value="zf-CCHC"/>
    <property type="match status" value="1"/>
</dbReference>
<organism evidence="4 5">
    <name type="scientific">Solanum pinnatisectum</name>
    <name type="common">tansyleaf nightshade</name>
    <dbReference type="NCBI Taxonomy" id="50273"/>
    <lineage>
        <taxon>Eukaryota</taxon>
        <taxon>Viridiplantae</taxon>
        <taxon>Streptophyta</taxon>
        <taxon>Embryophyta</taxon>
        <taxon>Tracheophyta</taxon>
        <taxon>Spermatophyta</taxon>
        <taxon>Magnoliopsida</taxon>
        <taxon>eudicotyledons</taxon>
        <taxon>Gunneridae</taxon>
        <taxon>Pentapetalae</taxon>
        <taxon>asterids</taxon>
        <taxon>lamiids</taxon>
        <taxon>Solanales</taxon>
        <taxon>Solanaceae</taxon>
        <taxon>Solanoideae</taxon>
        <taxon>Solaneae</taxon>
        <taxon>Solanum</taxon>
    </lineage>
</organism>
<sequence>MPPRRANTRNTNARNANTAPPFPDQEVSNAEFQNTIPILAQSVANQNNQRVPIPENANENKKARIGNYDYSQHKSGCGNHSQSQQKFSALAPSSTGVPSFKFYNDQKGRASGSKTQGSVLGTIAYPACPKCGKNHRGECLAGKEGCFGCGQSGHRLKDCPSIEGQRGNNGRA</sequence>
<dbReference type="Proteomes" id="UP001311915">
    <property type="component" value="Unassembled WGS sequence"/>
</dbReference>
<keyword evidence="1" id="KW-0863">Zinc-finger</keyword>
<proteinExistence type="predicted"/>
<gene>
    <name evidence="4" type="ORF">R3W88_001006</name>
</gene>
<feature type="domain" description="CCHC-type" evidence="3">
    <location>
        <begin position="146"/>
        <end position="161"/>
    </location>
</feature>
<keyword evidence="5" id="KW-1185">Reference proteome</keyword>
<dbReference type="EMBL" id="JAWPEI010000001">
    <property type="protein sequence ID" value="KAK4737309.1"/>
    <property type="molecule type" value="Genomic_DNA"/>
</dbReference>
<dbReference type="SUPFAM" id="SSF57756">
    <property type="entry name" value="Retrovirus zinc finger-like domains"/>
    <property type="match status" value="1"/>
</dbReference>
<dbReference type="InterPro" id="IPR036875">
    <property type="entry name" value="Znf_CCHC_sf"/>
</dbReference>